<evidence type="ECO:0000313" key="2">
    <source>
        <dbReference type="Proteomes" id="UP000244240"/>
    </source>
</evidence>
<evidence type="ECO:0000313" key="1">
    <source>
        <dbReference type="EMBL" id="PTX50358.1"/>
    </source>
</evidence>
<dbReference type="EMBL" id="QBKR01000037">
    <property type="protein sequence ID" value="PTX50358.1"/>
    <property type="molecule type" value="Genomic_DNA"/>
</dbReference>
<feature type="non-terminal residue" evidence="1">
    <location>
        <position position="111"/>
    </location>
</feature>
<comment type="caution">
    <text evidence="1">The sequence shown here is derived from an EMBL/GenBank/DDBJ whole genome shotgun (WGS) entry which is preliminary data.</text>
</comment>
<reference evidence="1 2" key="1">
    <citation type="submission" date="2018-04" db="EMBL/GenBank/DDBJ databases">
        <title>Genomic Encyclopedia of Archaeal and Bacterial Type Strains, Phase II (KMG-II): from individual species to whole genera.</title>
        <authorList>
            <person name="Goeker M."/>
        </authorList>
    </citation>
    <scope>NUCLEOTIDE SEQUENCE [LARGE SCALE GENOMIC DNA]</scope>
    <source>
        <strain evidence="1 2">DSM 45787</strain>
    </source>
</reference>
<dbReference type="Proteomes" id="UP000244240">
    <property type="component" value="Unassembled WGS sequence"/>
</dbReference>
<gene>
    <name evidence="1" type="ORF">C8P63_13724</name>
</gene>
<protein>
    <submittedName>
        <fullName evidence="1">Uncharacterized protein</fullName>
    </submittedName>
</protein>
<dbReference type="AlphaFoldDB" id="A0A2T6B2Q4"/>
<proteinExistence type="predicted"/>
<organism evidence="1 2">
    <name type="scientific">Melghirimyces profundicolus</name>
    <dbReference type="NCBI Taxonomy" id="1242148"/>
    <lineage>
        <taxon>Bacteria</taxon>
        <taxon>Bacillati</taxon>
        <taxon>Bacillota</taxon>
        <taxon>Bacilli</taxon>
        <taxon>Bacillales</taxon>
        <taxon>Thermoactinomycetaceae</taxon>
        <taxon>Melghirimyces</taxon>
    </lineage>
</organism>
<keyword evidence="2" id="KW-1185">Reference proteome</keyword>
<accession>A0A2T6B2Q4</accession>
<name>A0A2T6B2Q4_9BACL</name>
<sequence>MFDSRKGEAFTQNSDFAVLPSGESACKGVQGQKLLCVASAGVCPCPQQDDSERTVQPSLQDSIARPGREATQARLVLCECIARPGREATQARLVLCECIARPGREATQARL</sequence>